<dbReference type="Proteomes" id="UP000229498">
    <property type="component" value="Unassembled WGS sequence"/>
</dbReference>
<dbReference type="PIRSF" id="PIRSF000103">
    <property type="entry name" value="HIBADH"/>
    <property type="match status" value="1"/>
</dbReference>
<dbReference type="InterPro" id="IPR013328">
    <property type="entry name" value="6PGD_dom2"/>
</dbReference>
<dbReference type="SUPFAM" id="SSF51735">
    <property type="entry name" value="NAD(P)-binding Rossmann-fold domains"/>
    <property type="match status" value="1"/>
</dbReference>
<sequence length="291" mass="30312">MAEAIGFIGVGVMGEPMCANIRAKSGRPVMAFDLSAEPLERLKAKGVVIAASVDEIAANCADILLSLPGGRQVEDLCLGDEGLVAKLREGQCLVDASTAPVALARRLEALCAERGVLFADAPVARTRQAAIDGTLAIMVGASDAVFDRVKPILDCCGEEIVHCGAAGAGQAVKILNNMVLFQTVVALSEARRIAEGNGIDPQVVFETLQKGSADSFALRNHGMKAILPGVFPEKAFPVTYAQKDLSYALEMAADAGIEPLGANAARAMLERAEKAGFGGNYFPALVETVGK</sequence>
<dbReference type="PANTHER" id="PTHR43060:SF15">
    <property type="entry name" value="3-HYDROXYISOBUTYRATE DEHYDROGENASE-LIKE 1, MITOCHONDRIAL-RELATED"/>
    <property type="match status" value="1"/>
</dbReference>
<dbReference type="InterPro" id="IPR008927">
    <property type="entry name" value="6-PGluconate_DH-like_C_sf"/>
</dbReference>
<dbReference type="RefSeq" id="WP_109794559.1">
    <property type="nucleotide sequence ID" value="NZ_PHIG01000052.1"/>
</dbReference>
<feature type="domain" description="6-phosphogluconate dehydrogenase NADP-binding" evidence="4">
    <location>
        <begin position="5"/>
        <end position="164"/>
    </location>
</feature>
<feature type="domain" description="3-hydroxyisobutyrate dehydrogenase-like NAD-binding" evidence="5">
    <location>
        <begin position="167"/>
        <end position="286"/>
    </location>
</feature>
<dbReference type="Pfam" id="PF14833">
    <property type="entry name" value="NAD_binding_11"/>
    <property type="match status" value="1"/>
</dbReference>
<dbReference type="GO" id="GO:0050661">
    <property type="term" value="F:NADP binding"/>
    <property type="evidence" value="ECO:0007669"/>
    <property type="project" value="InterPro"/>
</dbReference>
<dbReference type="SUPFAM" id="SSF48179">
    <property type="entry name" value="6-phosphogluconate dehydrogenase C-terminal domain-like"/>
    <property type="match status" value="1"/>
</dbReference>
<dbReference type="Gene3D" id="3.40.50.720">
    <property type="entry name" value="NAD(P)-binding Rossmann-like Domain"/>
    <property type="match status" value="1"/>
</dbReference>
<evidence type="ECO:0000259" key="5">
    <source>
        <dbReference type="Pfam" id="PF14833"/>
    </source>
</evidence>
<dbReference type="AlphaFoldDB" id="A0A2M9FWV3"/>
<dbReference type="Pfam" id="PF03446">
    <property type="entry name" value="NAD_binding_2"/>
    <property type="match status" value="1"/>
</dbReference>
<dbReference type="Gene3D" id="1.10.1040.10">
    <property type="entry name" value="N-(1-d-carboxylethyl)-l-norvaline Dehydrogenase, domain 2"/>
    <property type="match status" value="1"/>
</dbReference>
<keyword evidence="7" id="KW-1185">Reference proteome</keyword>
<evidence type="ECO:0000256" key="3">
    <source>
        <dbReference type="PIRSR" id="PIRSR000103-1"/>
    </source>
</evidence>
<reference evidence="6 7" key="1">
    <citation type="submission" date="2017-11" db="EMBL/GenBank/DDBJ databases">
        <title>Draft genome sequence of Rhizobiales bacterium SY3-13.</title>
        <authorList>
            <person name="Sun C."/>
        </authorList>
    </citation>
    <scope>NUCLEOTIDE SEQUENCE [LARGE SCALE GENOMIC DNA]</scope>
    <source>
        <strain evidence="6 7">SY3-13</strain>
    </source>
</reference>
<feature type="active site" evidence="3">
    <location>
        <position position="173"/>
    </location>
</feature>
<name>A0A2M9FWV3_9PROT</name>
<proteinExistence type="predicted"/>
<dbReference type="InterPro" id="IPR015815">
    <property type="entry name" value="HIBADH-related"/>
</dbReference>
<dbReference type="EMBL" id="PHIG01000052">
    <property type="protein sequence ID" value="PJK27919.1"/>
    <property type="molecule type" value="Genomic_DNA"/>
</dbReference>
<evidence type="ECO:0000259" key="4">
    <source>
        <dbReference type="Pfam" id="PF03446"/>
    </source>
</evidence>
<accession>A0A2M9FWV3</accession>
<keyword evidence="1" id="KW-0560">Oxidoreductase</keyword>
<gene>
    <name evidence="6" type="ORF">CVT23_19465</name>
</gene>
<keyword evidence="2" id="KW-0520">NAD</keyword>
<protein>
    <submittedName>
        <fullName evidence="6">2-hydroxy-3-oxopropionate reductase</fullName>
    </submittedName>
</protein>
<dbReference type="GO" id="GO:0051287">
    <property type="term" value="F:NAD binding"/>
    <property type="evidence" value="ECO:0007669"/>
    <property type="project" value="InterPro"/>
</dbReference>
<dbReference type="InterPro" id="IPR036291">
    <property type="entry name" value="NAD(P)-bd_dom_sf"/>
</dbReference>
<evidence type="ECO:0000256" key="2">
    <source>
        <dbReference type="ARBA" id="ARBA00023027"/>
    </source>
</evidence>
<organism evidence="6 7">
    <name type="scientific">Minwuia thermotolerans</name>
    <dbReference type="NCBI Taxonomy" id="2056226"/>
    <lineage>
        <taxon>Bacteria</taxon>
        <taxon>Pseudomonadati</taxon>
        <taxon>Pseudomonadota</taxon>
        <taxon>Alphaproteobacteria</taxon>
        <taxon>Minwuiales</taxon>
        <taxon>Minwuiaceae</taxon>
        <taxon>Minwuia</taxon>
    </lineage>
</organism>
<dbReference type="GO" id="GO:0016491">
    <property type="term" value="F:oxidoreductase activity"/>
    <property type="evidence" value="ECO:0007669"/>
    <property type="project" value="UniProtKB-KW"/>
</dbReference>
<evidence type="ECO:0000313" key="6">
    <source>
        <dbReference type="EMBL" id="PJK27919.1"/>
    </source>
</evidence>
<dbReference type="OrthoDB" id="9812907at2"/>
<dbReference type="InterPro" id="IPR029154">
    <property type="entry name" value="HIBADH-like_NADP-bd"/>
</dbReference>
<dbReference type="PANTHER" id="PTHR43060">
    <property type="entry name" value="3-HYDROXYISOBUTYRATE DEHYDROGENASE-LIKE 1, MITOCHONDRIAL-RELATED"/>
    <property type="match status" value="1"/>
</dbReference>
<evidence type="ECO:0000256" key="1">
    <source>
        <dbReference type="ARBA" id="ARBA00023002"/>
    </source>
</evidence>
<comment type="caution">
    <text evidence="6">The sequence shown here is derived from an EMBL/GenBank/DDBJ whole genome shotgun (WGS) entry which is preliminary data.</text>
</comment>
<dbReference type="InterPro" id="IPR006115">
    <property type="entry name" value="6PGDH_NADP-bd"/>
</dbReference>
<evidence type="ECO:0000313" key="7">
    <source>
        <dbReference type="Proteomes" id="UP000229498"/>
    </source>
</evidence>